<keyword evidence="2 5" id="KW-0489">Methyltransferase</keyword>
<evidence type="ECO:0000256" key="2">
    <source>
        <dbReference type="ARBA" id="ARBA00022603"/>
    </source>
</evidence>
<evidence type="ECO:0000256" key="3">
    <source>
        <dbReference type="ARBA" id="ARBA00022679"/>
    </source>
</evidence>
<evidence type="ECO:0000259" key="4">
    <source>
        <dbReference type="Pfam" id="PF08241"/>
    </source>
</evidence>
<accession>A0ABY6SW17</accession>
<evidence type="ECO:0000256" key="1">
    <source>
        <dbReference type="ARBA" id="ARBA00008361"/>
    </source>
</evidence>
<feature type="domain" description="Methyltransferase type 11" evidence="4">
    <location>
        <begin position="41"/>
        <end position="131"/>
    </location>
</feature>
<organism evidence="5 6">
    <name type="scientific">Clostridium carnis</name>
    <dbReference type="NCBI Taxonomy" id="1530"/>
    <lineage>
        <taxon>Bacteria</taxon>
        <taxon>Bacillati</taxon>
        <taxon>Bacillota</taxon>
        <taxon>Clostridia</taxon>
        <taxon>Eubacteriales</taxon>
        <taxon>Clostridiaceae</taxon>
        <taxon>Clostridium</taxon>
    </lineage>
</organism>
<gene>
    <name evidence="5" type="ORF">NCTC10913_02755</name>
</gene>
<proteinExistence type="inferred from homology"/>
<dbReference type="InterPro" id="IPR029063">
    <property type="entry name" value="SAM-dependent_MTases_sf"/>
</dbReference>
<dbReference type="RefSeq" id="WP_125148970.1">
    <property type="nucleotide sequence ID" value="NZ_UYIN01000009.1"/>
</dbReference>
<reference evidence="5 6" key="1">
    <citation type="submission" date="2018-11" db="EMBL/GenBank/DDBJ databases">
        <authorList>
            <consortium name="Pathogen Informatics"/>
        </authorList>
    </citation>
    <scope>NUCLEOTIDE SEQUENCE [LARGE SCALE GENOMIC DNA]</scope>
    <source>
        <strain evidence="5 6">NCTC10913</strain>
    </source>
</reference>
<comment type="caution">
    <text evidence="5">The sequence shown here is derived from an EMBL/GenBank/DDBJ whole genome shotgun (WGS) entry which is preliminary data.</text>
</comment>
<dbReference type="InterPro" id="IPR051052">
    <property type="entry name" value="Diverse_substrate_MTase"/>
</dbReference>
<dbReference type="Pfam" id="PF08241">
    <property type="entry name" value="Methyltransf_11"/>
    <property type="match status" value="1"/>
</dbReference>
<evidence type="ECO:0000313" key="5">
    <source>
        <dbReference type="EMBL" id="VDG72431.1"/>
    </source>
</evidence>
<dbReference type="InterPro" id="IPR013216">
    <property type="entry name" value="Methyltransf_11"/>
</dbReference>
<comment type="similarity">
    <text evidence="1">Belongs to the methyltransferase superfamily.</text>
</comment>
<dbReference type="PANTHER" id="PTHR44942">
    <property type="entry name" value="METHYLTRANSF_11 DOMAIN-CONTAINING PROTEIN"/>
    <property type="match status" value="1"/>
</dbReference>
<dbReference type="GO" id="GO:0032259">
    <property type="term" value="P:methylation"/>
    <property type="evidence" value="ECO:0007669"/>
    <property type="project" value="UniProtKB-KW"/>
</dbReference>
<name>A0ABY6SW17_9CLOT</name>
<evidence type="ECO:0000313" key="6">
    <source>
        <dbReference type="Proteomes" id="UP000277570"/>
    </source>
</evidence>
<dbReference type="CDD" id="cd02440">
    <property type="entry name" value="AdoMet_MTases"/>
    <property type="match status" value="1"/>
</dbReference>
<protein>
    <submittedName>
        <fullName evidence="5">Methylase involved in ubiquinone/menaquinone biosynthesis</fullName>
    </submittedName>
</protein>
<keyword evidence="5" id="KW-0830">Ubiquinone</keyword>
<dbReference type="GO" id="GO:0008168">
    <property type="term" value="F:methyltransferase activity"/>
    <property type="evidence" value="ECO:0007669"/>
    <property type="project" value="UniProtKB-KW"/>
</dbReference>
<dbReference type="Proteomes" id="UP000277570">
    <property type="component" value="Unassembled WGS sequence"/>
</dbReference>
<dbReference type="SUPFAM" id="SSF53335">
    <property type="entry name" value="S-adenosyl-L-methionine-dependent methyltransferases"/>
    <property type="match status" value="1"/>
</dbReference>
<dbReference type="EMBL" id="UYIN01000009">
    <property type="protein sequence ID" value="VDG72431.1"/>
    <property type="molecule type" value="Genomic_DNA"/>
</dbReference>
<dbReference type="PANTHER" id="PTHR44942:SF4">
    <property type="entry name" value="METHYLTRANSFERASE TYPE 11 DOMAIN-CONTAINING PROTEIN"/>
    <property type="match status" value="1"/>
</dbReference>
<sequence length="254" mass="29199">MKHGDFTNLAKKYINRPGYSEEVLSLLCSYIGIEENDIIADVGAGTGKLTENLNNIGMKGYAVEPNDAMREEGIKLFTGNKNFKWMKGTAEQTKIDDSSVKWVIMGSSFHWTDSEKALQEFNRILKVGGGFTAIWNPRDIYRSELHTRIEEKIYNICPNIKRVSSGSKDNMNNMERIITSHRNLGELIFIEKSYDIIMSKERFIGAWESVNDIQVQAGKEKFDMIINMIREEIEELDEILVPYKTRAWTVKKLL</sequence>
<keyword evidence="6" id="KW-1185">Reference proteome</keyword>
<keyword evidence="3" id="KW-0808">Transferase</keyword>
<dbReference type="Gene3D" id="3.40.50.150">
    <property type="entry name" value="Vaccinia Virus protein VP39"/>
    <property type="match status" value="1"/>
</dbReference>